<dbReference type="AlphaFoldDB" id="A0A1H4ISE6"/>
<name>A0A1H4ISE6_RHOJO</name>
<evidence type="ECO:0000313" key="2">
    <source>
        <dbReference type="Proteomes" id="UP000183407"/>
    </source>
</evidence>
<dbReference type="Gene3D" id="3.50.30.50">
    <property type="entry name" value="Putative cyclase"/>
    <property type="match status" value="1"/>
</dbReference>
<dbReference type="EMBL" id="FNTL01000002">
    <property type="protein sequence ID" value="SEB36775.1"/>
    <property type="molecule type" value="Genomic_DNA"/>
</dbReference>
<dbReference type="Pfam" id="PF04199">
    <property type="entry name" value="Cyclase"/>
    <property type="match status" value="1"/>
</dbReference>
<dbReference type="Proteomes" id="UP000183407">
    <property type="component" value="Unassembled WGS sequence"/>
</dbReference>
<dbReference type="InterPro" id="IPR007325">
    <property type="entry name" value="KFase/CYL"/>
</dbReference>
<accession>A0A1H4ISE6</accession>
<dbReference type="PANTHER" id="PTHR31118">
    <property type="entry name" value="CYCLASE-LIKE PROTEIN 2"/>
    <property type="match status" value="1"/>
</dbReference>
<protein>
    <submittedName>
        <fullName evidence="1">Kynurenine formamidase</fullName>
    </submittedName>
</protein>
<evidence type="ECO:0000313" key="1">
    <source>
        <dbReference type="EMBL" id="SEB36775.1"/>
    </source>
</evidence>
<dbReference type="InterPro" id="IPR037175">
    <property type="entry name" value="KFase_sf"/>
</dbReference>
<dbReference type="GO" id="GO:0004061">
    <property type="term" value="F:arylformamidase activity"/>
    <property type="evidence" value="ECO:0007669"/>
    <property type="project" value="InterPro"/>
</dbReference>
<dbReference type="RefSeq" id="WP_073357952.1">
    <property type="nucleotide sequence ID" value="NZ_FNTL01000002.1"/>
</dbReference>
<dbReference type="PANTHER" id="PTHR31118:SF32">
    <property type="entry name" value="KYNURENINE FORMAMIDASE"/>
    <property type="match status" value="1"/>
</dbReference>
<organism evidence="1 2">
    <name type="scientific">Rhodococcus jostii</name>
    <dbReference type="NCBI Taxonomy" id="132919"/>
    <lineage>
        <taxon>Bacteria</taxon>
        <taxon>Bacillati</taxon>
        <taxon>Actinomycetota</taxon>
        <taxon>Actinomycetes</taxon>
        <taxon>Mycobacteriales</taxon>
        <taxon>Nocardiaceae</taxon>
        <taxon>Rhodococcus</taxon>
    </lineage>
</organism>
<proteinExistence type="predicted"/>
<sequence length="222" mass="24471">MNTRLVDLSVEVDADTVGPPSTNVKVGIETFRRGPGFWQVSSVHQSVHTGTHIDTPLHCYADGKHTGEVELPDICGHVALFDLQKAATEAVTDVDLEAANPGLAAGEVAVLRTGWSDEMWGNFPDYYTQSPWLHESAAHWLAERKPKAVVFDFFEEYCARNHDFTSEEFVVHRILLGAGIYLVEHATNLAALRGRSARIYPAFYKFSGLDGATARLFALVTP</sequence>
<dbReference type="GO" id="GO:0019441">
    <property type="term" value="P:L-tryptophan catabolic process to kynurenine"/>
    <property type="evidence" value="ECO:0007669"/>
    <property type="project" value="InterPro"/>
</dbReference>
<reference evidence="2" key="1">
    <citation type="submission" date="2016-10" db="EMBL/GenBank/DDBJ databases">
        <authorList>
            <person name="Varghese N."/>
        </authorList>
    </citation>
    <scope>NUCLEOTIDE SEQUENCE [LARGE SCALE GENOMIC DNA]</scope>
    <source>
        <strain evidence="2">DSM 44719</strain>
    </source>
</reference>
<gene>
    <name evidence="1" type="ORF">SAMN04490220_0439</name>
</gene>
<dbReference type="SUPFAM" id="SSF102198">
    <property type="entry name" value="Putative cyclase"/>
    <property type="match status" value="1"/>
</dbReference>